<evidence type="ECO:0000256" key="1">
    <source>
        <dbReference type="SAM" id="MobiDB-lite"/>
    </source>
</evidence>
<dbReference type="GeneID" id="63726138"/>
<feature type="region of interest" description="Disordered" evidence="1">
    <location>
        <begin position="44"/>
        <end position="69"/>
    </location>
</feature>
<dbReference type="RefSeq" id="XP_040672095.1">
    <property type="nucleotide sequence ID" value="XM_040810627.1"/>
</dbReference>
<proteinExistence type="predicted"/>
<name>A0A1L9PXZ0_ASPVE</name>
<protein>
    <submittedName>
        <fullName evidence="2">Uncharacterized protein</fullName>
    </submittedName>
</protein>
<dbReference type="VEuPathDB" id="FungiDB:ASPVEDRAFT_32638"/>
<sequence>MRIASVGHMSRKPPVPVSRLRRRLGRCIEITLPFLVWSTRTADTEGPVAETPDTKSSTSSKAEGRAAPLTRPADCNVIRNEACLVNLAGQNGLPKIVKIEDNRFEDQPHVDERGRSRITMKILDDDCSRSHQPSQAPTLLWTWRRQNLQTSKI</sequence>
<accession>A0A1L9PXZ0</accession>
<gene>
    <name evidence="2" type="ORF">ASPVEDRAFT_32638</name>
</gene>
<dbReference type="AlphaFoldDB" id="A0A1L9PXZ0"/>
<evidence type="ECO:0000313" key="2">
    <source>
        <dbReference type="EMBL" id="OJJ06333.1"/>
    </source>
</evidence>
<dbReference type="EMBL" id="KV878134">
    <property type="protein sequence ID" value="OJJ06333.1"/>
    <property type="molecule type" value="Genomic_DNA"/>
</dbReference>
<evidence type="ECO:0000313" key="3">
    <source>
        <dbReference type="Proteomes" id="UP000184073"/>
    </source>
</evidence>
<reference evidence="3" key="1">
    <citation type="journal article" date="2017" name="Genome Biol.">
        <title>Comparative genomics reveals high biological diversity and specific adaptations in the industrially and medically important fungal genus Aspergillus.</title>
        <authorList>
            <person name="de Vries R.P."/>
            <person name="Riley R."/>
            <person name="Wiebenga A."/>
            <person name="Aguilar-Osorio G."/>
            <person name="Amillis S."/>
            <person name="Uchima C.A."/>
            <person name="Anderluh G."/>
            <person name="Asadollahi M."/>
            <person name="Askin M."/>
            <person name="Barry K."/>
            <person name="Battaglia E."/>
            <person name="Bayram O."/>
            <person name="Benocci T."/>
            <person name="Braus-Stromeyer S.A."/>
            <person name="Caldana C."/>
            <person name="Canovas D."/>
            <person name="Cerqueira G.C."/>
            <person name="Chen F."/>
            <person name="Chen W."/>
            <person name="Choi C."/>
            <person name="Clum A."/>
            <person name="Dos Santos R.A."/>
            <person name="Damasio A.R."/>
            <person name="Diallinas G."/>
            <person name="Emri T."/>
            <person name="Fekete E."/>
            <person name="Flipphi M."/>
            <person name="Freyberg S."/>
            <person name="Gallo A."/>
            <person name="Gournas C."/>
            <person name="Habgood R."/>
            <person name="Hainaut M."/>
            <person name="Harispe M.L."/>
            <person name="Henrissat B."/>
            <person name="Hilden K.S."/>
            <person name="Hope R."/>
            <person name="Hossain A."/>
            <person name="Karabika E."/>
            <person name="Karaffa L."/>
            <person name="Karanyi Z."/>
            <person name="Krasevec N."/>
            <person name="Kuo A."/>
            <person name="Kusch H."/>
            <person name="LaButti K."/>
            <person name="Lagendijk E.L."/>
            <person name="Lapidus A."/>
            <person name="Levasseur A."/>
            <person name="Lindquist E."/>
            <person name="Lipzen A."/>
            <person name="Logrieco A.F."/>
            <person name="MacCabe A."/>
            <person name="Maekelae M.R."/>
            <person name="Malavazi I."/>
            <person name="Melin P."/>
            <person name="Meyer V."/>
            <person name="Mielnichuk N."/>
            <person name="Miskei M."/>
            <person name="Molnar A.P."/>
            <person name="Mule G."/>
            <person name="Ngan C.Y."/>
            <person name="Orejas M."/>
            <person name="Orosz E."/>
            <person name="Ouedraogo J.P."/>
            <person name="Overkamp K.M."/>
            <person name="Park H.-S."/>
            <person name="Perrone G."/>
            <person name="Piumi F."/>
            <person name="Punt P.J."/>
            <person name="Ram A.F."/>
            <person name="Ramon A."/>
            <person name="Rauscher S."/>
            <person name="Record E."/>
            <person name="Riano-Pachon D.M."/>
            <person name="Robert V."/>
            <person name="Roehrig J."/>
            <person name="Ruller R."/>
            <person name="Salamov A."/>
            <person name="Salih N.S."/>
            <person name="Samson R.A."/>
            <person name="Sandor E."/>
            <person name="Sanguinetti M."/>
            <person name="Schuetze T."/>
            <person name="Sepcic K."/>
            <person name="Shelest E."/>
            <person name="Sherlock G."/>
            <person name="Sophianopoulou V."/>
            <person name="Squina F.M."/>
            <person name="Sun H."/>
            <person name="Susca A."/>
            <person name="Todd R.B."/>
            <person name="Tsang A."/>
            <person name="Unkles S.E."/>
            <person name="van de Wiele N."/>
            <person name="van Rossen-Uffink D."/>
            <person name="Oliveira J.V."/>
            <person name="Vesth T.C."/>
            <person name="Visser J."/>
            <person name="Yu J.-H."/>
            <person name="Zhou M."/>
            <person name="Andersen M.R."/>
            <person name="Archer D.B."/>
            <person name="Baker S.E."/>
            <person name="Benoit I."/>
            <person name="Brakhage A.A."/>
            <person name="Braus G.H."/>
            <person name="Fischer R."/>
            <person name="Frisvad J.C."/>
            <person name="Goldman G.H."/>
            <person name="Houbraken J."/>
            <person name="Oakley B."/>
            <person name="Pocsi I."/>
            <person name="Scazzocchio C."/>
            <person name="Seiboth B."/>
            <person name="vanKuyk P.A."/>
            <person name="Wortman J."/>
            <person name="Dyer P.S."/>
            <person name="Grigoriev I.V."/>
        </authorList>
    </citation>
    <scope>NUCLEOTIDE SEQUENCE [LARGE SCALE GENOMIC DNA]</scope>
    <source>
        <strain evidence="3">CBS 583.65</strain>
    </source>
</reference>
<dbReference type="Proteomes" id="UP000184073">
    <property type="component" value="Unassembled WGS sequence"/>
</dbReference>
<organism evidence="2 3">
    <name type="scientific">Aspergillus versicolor CBS 583.65</name>
    <dbReference type="NCBI Taxonomy" id="1036611"/>
    <lineage>
        <taxon>Eukaryota</taxon>
        <taxon>Fungi</taxon>
        <taxon>Dikarya</taxon>
        <taxon>Ascomycota</taxon>
        <taxon>Pezizomycotina</taxon>
        <taxon>Eurotiomycetes</taxon>
        <taxon>Eurotiomycetidae</taxon>
        <taxon>Eurotiales</taxon>
        <taxon>Aspergillaceae</taxon>
        <taxon>Aspergillus</taxon>
        <taxon>Aspergillus subgen. Nidulantes</taxon>
    </lineage>
</organism>
<keyword evidence="3" id="KW-1185">Reference proteome</keyword>